<reference evidence="5 6" key="1">
    <citation type="journal article" date="2012" name="Fungal Genet. Biol.">
        <title>The genome of the xerotolerant mold Wallemia sebi reveals adaptations to osmotic stress and suggests cryptic sexual reproduction.</title>
        <authorList>
            <person name="Padamsee M."/>
            <person name="Kumar T.K.A."/>
            <person name="Riley R."/>
            <person name="Binder M."/>
            <person name="Boyd A."/>
            <person name="Calvo A.M."/>
            <person name="Furukawa K."/>
            <person name="Hesse C."/>
            <person name="Hohmann S."/>
            <person name="James T.Y."/>
            <person name="LaButti K."/>
            <person name="Lapidus A."/>
            <person name="Lindquist E."/>
            <person name="Lucas S."/>
            <person name="Miller K."/>
            <person name="Shantappa S."/>
            <person name="Grigoriev I.V."/>
            <person name="Hibbett D.S."/>
            <person name="McLaughlin D.J."/>
            <person name="Spatafora J.W."/>
            <person name="Aime M.C."/>
        </authorList>
    </citation>
    <scope>NUCLEOTIDE SEQUENCE [LARGE SCALE GENOMIC DNA]</scope>
    <source>
        <strain evidence="6">ATCC MYA-4683 / CBS 633.66</strain>
    </source>
</reference>
<organism evidence="5 6">
    <name type="scientific">Wallemia mellicola (strain ATCC MYA-4683 / CBS 633.66)</name>
    <name type="common">Wallemia sebi (CBS 633.66)</name>
    <dbReference type="NCBI Taxonomy" id="671144"/>
    <lineage>
        <taxon>Eukaryota</taxon>
        <taxon>Fungi</taxon>
        <taxon>Dikarya</taxon>
        <taxon>Basidiomycota</taxon>
        <taxon>Wallemiomycotina</taxon>
        <taxon>Wallemiomycetes</taxon>
        <taxon>Wallemiales</taxon>
        <taxon>Wallemiaceae</taxon>
        <taxon>Wallemia</taxon>
    </lineage>
</organism>
<dbReference type="STRING" id="671144.I4YCH8"/>
<dbReference type="RefSeq" id="XP_006958232.1">
    <property type="nucleotide sequence ID" value="XM_006958170.1"/>
</dbReference>
<keyword evidence="6" id="KW-1185">Reference proteome</keyword>
<accession>I4YCH8</accession>
<dbReference type="GO" id="GO:0003729">
    <property type="term" value="F:mRNA binding"/>
    <property type="evidence" value="ECO:0007669"/>
    <property type="project" value="TreeGrafter"/>
</dbReference>
<dbReference type="GO" id="GO:0000184">
    <property type="term" value="P:nuclear-transcribed mRNA catabolic process, nonsense-mediated decay"/>
    <property type="evidence" value="ECO:0007669"/>
    <property type="project" value="InterPro"/>
</dbReference>
<dbReference type="Pfam" id="PF03467">
    <property type="entry name" value="Smg4_UPF3"/>
    <property type="match status" value="1"/>
</dbReference>
<dbReference type="HOGENOM" id="CLU_2910617_0_0_1"/>
<dbReference type="AlphaFoldDB" id="I4YCH8"/>
<dbReference type="GO" id="GO:0005730">
    <property type="term" value="C:nucleolus"/>
    <property type="evidence" value="ECO:0007669"/>
    <property type="project" value="TreeGrafter"/>
</dbReference>
<dbReference type="InParanoid" id="I4YCH8"/>
<dbReference type="PANTHER" id="PTHR13112:SF0">
    <property type="entry name" value="FI21285P1"/>
    <property type="match status" value="1"/>
</dbReference>
<dbReference type="InterPro" id="IPR012677">
    <property type="entry name" value="Nucleotide-bd_a/b_plait_sf"/>
</dbReference>
<evidence type="ECO:0000313" key="5">
    <source>
        <dbReference type="EMBL" id="EIM21670.1"/>
    </source>
</evidence>
<evidence type="ECO:0000313" key="6">
    <source>
        <dbReference type="Proteomes" id="UP000005242"/>
    </source>
</evidence>
<feature type="non-terminal residue" evidence="5">
    <location>
        <position position="62"/>
    </location>
</feature>
<evidence type="ECO:0000256" key="1">
    <source>
        <dbReference type="ARBA" id="ARBA00004123"/>
    </source>
</evidence>
<evidence type="ECO:0000259" key="4">
    <source>
        <dbReference type="Pfam" id="PF03467"/>
    </source>
</evidence>
<dbReference type="GO" id="GO:0045727">
    <property type="term" value="P:positive regulation of translation"/>
    <property type="evidence" value="ECO:0007669"/>
    <property type="project" value="TreeGrafter"/>
</dbReference>
<proteinExistence type="predicted"/>
<sequence length="62" mass="7130">SKENIASRAYITFKEYAQLLSFHAGFDGHLESRASIEFAPYQRTPQPKQKQDQRQGTIEEGE</sequence>
<comment type="subcellular location">
    <subcellularLocation>
        <location evidence="1">Nucleus</location>
    </subcellularLocation>
</comment>
<evidence type="ECO:0000256" key="3">
    <source>
        <dbReference type="SAM" id="MobiDB-lite"/>
    </source>
</evidence>
<feature type="region of interest" description="Disordered" evidence="3">
    <location>
        <begin position="38"/>
        <end position="62"/>
    </location>
</feature>
<dbReference type="GeneID" id="18470587"/>
<dbReference type="InterPro" id="IPR005120">
    <property type="entry name" value="UPF3_dom"/>
</dbReference>
<dbReference type="KEGG" id="wse:WALSEDRAFT_11010"/>
<evidence type="ECO:0000256" key="2">
    <source>
        <dbReference type="ARBA" id="ARBA00023242"/>
    </source>
</evidence>
<dbReference type="PANTHER" id="PTHR13112">
    <property type="entry name" value="UPF3 REGULATOR OF NONSENSE TRANSCRIPTS-LIKE PROTEIN"/>
    <property type="match status" value="1"/>
</dbReference>
<name>I4YCH8_WALMC</name>
<dbReference type="Gene3D" id="3.30.70.330">
    <property type="match status" value="1"/>
</dbReference>
<feature type="non-terminal residue" evidence="5">
    <location>
        <position position="1"/>
    </location>
</feature>
<protein>
    <recommendedName>
        <fullName evidence="4">UPF3 domain-containing protein</fullName>
    </recommendedName>
</protein>
<feature type="domain" description="UPF3" evidence="4">
    <location>
        <begin position="1"/>
        <end position="60"/>
    </location>
</feature>
<dbReference type="EMBL" id="JH668231">
    <property type="protein sequence ID" value="EIM21670.1"/>
    <property type="molecule type" value="Genomic_DNA"/>
</dbReference>
<keyword evidence="2" id="KW-0539">Nucleus</keyword>
<gene>
    <name evidence="5" type="ORF">WALSEDRAFT_11010</name>
</gene>
<dbReference type="InterPro" id="IPR039722">
    <property type="entry name" value="Upf3"/>
</dbReference>
<dbReference type="GO" id="GO:0005737">
    <property type="term" value="C:cytoplasm"/>
    <property type="evidence" value="ECO:0007669"/>
    <property type="project" value="TreeGrafter"/>
</dbReference>
<dbReference type="Proteomes" id="UP000005242">
    <property type="component" value="Unassembled WGS sequence"/>
</dbReference>